<feature type="region of interest" description="Disordered" evidence="1">
    <location>
        <begin position="153"/>
        <end position="208"/>
    </location>
</feature>
<feature type="compositionally biased region" description="Polar residues" evidence="1">
    <location>
        <begin position="314"/>
        <end position="337"/>
    </location>
</feature>
<sequence length="541" mass="55994">MGYPVLLHLSICAIVIQTTFAVADESLFKSFGLANDQPEDPEVDQRSDEAFSIVGLDTSDAQAAKRLQFLKEQIPNPLRNRLRFGSRLRETKQVEKISANKQLPPAIRRFFKLTQKKQSMDVTTTATDSSTGNSIVTPIVTLATRPPEATFSTATATETAATSVSSTTTPDATTTSTTTTPTTATTTTTAATPSTTTAQATTSSVTTQGSTETITYPASAATTPMMVSDSSTYSANSNAIADTNTIGSVVPSAAAKGKIRPFSNRVGSSNVHSIFKQVKLSEHVPLSDQVEEVKRRFALRLSQASSSSSYSSSPTEASITPTQEPTTIMSISSDNGYSDSTGADTTVTDATTSVVSAVFSEASSTDATATSAVLSASFEAGYYDSTDASSTVATTNSPEMSTGTSEASSTDAATTAAVSSVSSDGGYYDSADTSSSLTDTTSTASMGTLDVSSTIATATSSLSAATSSNRKSCKPDRGIQISAQRGVCASTMDLDSICEAMSPTFEAAQSTADCAAFDGNWCCYVPASIASKGRDVDGTEP</sequence>
<organism evidence="3 4">
    <name type="scientific">Ramazzottius varieornatus</name>
    <name type="common">Water bear</name>
    <name type="synonym">Tardigrade</name>
    <dbReference type="NCBI Taxonomy" id="947166"/>
    <lineage>
        <taxon>Eukaryota</taxon>
        <taxon>Metazoa</taxon>
        <taxon>Ecdysozoa</taxon>
        <taxon>Tardigrada</taxon>
        <taxon>Eutardigrada</taxon>
        <taxon>Parachela</taxon>
        <taxon>Hypsibioidea</taxon>
        <taxon>Ramazzottiidae</taxon>
        <taxon>Ramazzottius</taxon>
    </lineage>
</organism>
<name>A0A1D1UYT7_RAMVA</name>
<evidence type="ECO:0000313" key="3">
    <source>
        <dbReference type="EMBL" id="GAU94601.1"/>
    </source>
</evidence>
<dbReference type="AlphaFoldDB" id="A0A1D1UYT7"/>
<protein>
    <submittedName>
        <fullName evidence="3">Uncharacterized protein</fullName>
    </submittedName>
</protein>
<comment type="caution">
    <text evidence="3">The sequence shown here is derived from an EMBL/GenBank/DDBJ whole genome shotgun (WGS) entry which is preliminary data.</text>
</comment>
<evidence type="ECO:0000256" key="2">
    <source>
        <dbReference type="SAM" id="SignalP"/>
    </source>
</evidence>
<feature type="chain" id="PRO_5008897813" evidence="2">
    <location>
        <begin position="22"/>
        <end position="541"/>
    </location>
</feature>
<dbReference type="Proteomes" id="UP000186922">
    <property type="component" value="Unassembled WGS sequence"/>
</dbReference>
<feature type="region of interest" description="Disordered" evidence="1">
    <location>
        <begin position="305"/>
        <end position="344"/>
    </location>
</feature>
<dbReference type="OrthoDB" id="10247335at2759"/>
<keyword evidence="2" id="KW-0732">Signal</keyword>
<feature type="signal peptide" evidence="2">
    <location>
        <begin position="1"/>
        <end position="21"/>
    </location>
</feature>
<feature type="region of interest" description="Disordered" evidence="1">
    <location>
        <begin position="387"/>
        <end position="443"/>
    </location>
</feature>
<accession>A0A1D1UYT7</accession>
<dbReference type="EMBL" id="BDGG01000002">
    <property type="protein sequence ID" value="GAU94601.1"/>
    <property type="molecule type" value="Genomic_DNA"/>
</dbReference>
<gene>
    <name evidence="3" type="primary">RvY_06342</name>
    <name evidence="3" type="synonym">RvY_06342.1</name>
    <name evidence="3" type="ORF">RvY_06342-1</name>
</gene>
<proteinExistence type="predicted"/>
<evidence type="ECO:0000256" key="1">
    <source>
        <dbReference type="SAM" id="MobiDB-lite"/>
    </source>
</evidence>
<reference evidence="3 4" key="1">
    <citation type="journal article" date="2016" name="Nat. Commun.">
        <title>Extremotolerant tardigrade genome and improved radiotolerance of human cultured cells by tardigrade-unique protein.</title>
        <authorList>
            <person name="Hashimoto T."/>
            <person name="Horikawa D.D."/>
            <person name="Saito Y."/>
            <person name="Kuwahara H."/>
            <person name="Kozuka-Hata H."/>
            <person name="Shin-I T."/>
            <person name="Minakuchi Y."/>
            <person name="Ohishi K."/>
            <person name="Motoyama A."/>
            <person name="Aizu T."/>
            <person name="Enomoto A."/>
            <person name="Kondo K."/>
            <person name="Tanaka S."/>
            <person name="Hara Y."/>
            <person name="Koshikawa S."/>
            <person name="Sagara H."/>
            <person name="Miura T."/>
            <person name="Yokobori S."/>
            <person name="Miyagawa K."/>
            <person name="Suzuki Y."/>
            <person name="Kubo T."/>
            <person name="Oyama M."/>
            <person name="Kohara Y."/>
            <person name="Fujiyama A."/>
            <person name="Arakawa K."/>
            <person name="Katayama T."/>
            <person name="Toyoda A."/>
            <person name="Kunieda T."/>
        </authorList>
    </citation>
    <scope>NUCLEOTIDE SEQUENCE [LARGE SCALE GENOMIC DNA]</scope>
    <source>
        <strain evidence="3 4">YOKOZUNA-1</strain>
    </source>
</reference>
<keyword evidence="4" id="KW-1185">Reference proteome</keyword>
<evidence type="ECO:0000313" key="4">
    <source>
        <dbReference type="Proteomes" id="UP000186922"/>
    </source>
</evidence>